<dbReference type="CDD" id="cd00099">
    <property type="entry name" value="IgV"/>
    <property type="match status" value="1"/>
</dbReference>
<gene>
    <name evidence="11" type="ORF">XNOV1_A038071</name>
</gene>
<dbReference type="EMBL" id="OY660884">
    <property type="protein sequence ID" value="CAJ1082874.1"/>
    <property type="molecule type" value="Genomic_DNA"/>
</dbReference>
<protein>
    <submittedName>
        <fullName evidence="11">Uncharacterized protein LOC110000224</fullName>
    </submittedName>
</protein>
<dbReference type="InterPro" id="IPR003599">
    <property type="entry name" value="Ig_sub"/>
</dbReference>
<dbReference type="GO" id="GO:0009617">
    <property type="term" value="P:response to bacterium"/>
    <property type="evidence" value="ECO:0007669"/>
    <property type="project" value="TreeGrafter"/>
</dbReference>
<dbReference type="GO" id="GO:0002376">
    <property type="term" value="P:immune system process"/>
    <property type="evidence" value="ECO:0007669"/>
    <property type="project" value="UniProtKB-KW"/>
</dbReference>
<name>A0AAV1HC22_XYRNO</name>
<dbReference type="SUPFAM" id="SSF48726">
    <property type="entry name" value="Immunoglobulin"/>
    <property type="match status" value="1"/>
</dbReference>
<keyword evidence="2" id="KW-1003">Cell membrane</keyword>
<evidence type="ECO:0000313" key="12">
    <source>
        <dbReference type="Proteomes" id="UP001178508"/>
    </source>
</evidence>
<evidence type="ECO:0000256" key="3">
    <source>
        <dbReference type="ARBA" id="ARBA00022729"/>
    </source>
</evidence>
<dbReference type="InterPro" id="IPR052051">
    <property type="entry name" value="TCR_complex_component"/>
</dbReference>
<accession>A0AAV1HC22</accession>
<dbReference type="GO" id="GO:0005886">
    <property type="term" value="C:plasma membrane"/>
    <property type="evidence" value="ECO:0007669"/>
    <property type="project" value="UniProtKB-SubCell"/>
</dbReference>
<dbReference type="InterPro" id="IPR013106">
    <property type="entry name" value="Ig_V-set"/>
</dbReference>
<dbReference type="SMART" id="SM00409">
    <property type="entry name" value="IG"/>
    <property type="match status" value="1"/>
</dbReference>
<keyword evidence="8" id="KW-1133">Transmembrane helix</keyword>
<evidence type="ECO:0000313" key="11">
    <source>
        <dbReference type="EMBL" id="CAJ1082874.1"/>
    </source>
</evidence>
<evidence type="ECO:0000256" key="2">
    <source>
        <dbReference type="ARBA" id="ARBA00022475"/>
    </source>
</evidence>
<keyword evidence="12" id="KW-1185">Reference proteome</keyword>
<evidence type="ECO:0000256" key="7">
    <source>
        <dbReference type="ARBA" id="ARBA00023180"/>
    </source>
</evidence>
<evidence type="ECO:0000256" key="1">
    <source>
        <dbReference type="ARBA" id="ARBA00004236"/>
    </source>
</evidence>
<comment type="subcellular location">
    <subcellularLocation>
        <location evidence="1">Cell membrane</location>
    </subcellularLocation>
</comment>
<keyword evidence="8" id="KW-0812">Transmembrane</keyword>
<evidence type="ECO:0000256" key="6">
    <source>
        <dbReference type="ARBA" id="ARBA00023157"/>
    </source>
</evidence>
<proteinExistence type="predicted"/>
<feature type="domain" description="Ig-like" evidence="10">
    <location>
        <begin position="16"/>
        <end position="118"/>
    </location>
</feature>
<reference evidence="11" key="1">
    <citation type="submission" date="2023-08" db="EMBL/GenBank/DDBJ databases">
        <authorList>
            <person name="Alioto T."/>
            <person name="Alioto T."/>
            <person name="Gomez Garrido J."/>
        </authorList>
    </citation>
    <scope>NUCLEOTIDE SEQUENCE</scope>
</reference>
<dbReference type="PANTHER" id="PTHR19433:SF111">
    <property type="entry name" value="T CELL RECEPTOR ALPHA VARIABLE 4"/>
    <property type="match status" value="1"/>
</dbReference>
<dbReference type="Proteomes" id="UP001178508">
    <property type="component" value="Chromosome 21"/>
</dbReference>
<keyword evidence="6" id="KW-1015">Disulfide bond</keyword>
<sequence length="232" mass="25129">MALLAGIITVLCAAGPLLSSASPLVVQPGQNISLTCNVTSSSKLTWYLLRSDQLLPLLTVTKTKLGSTLVNFHKDNSRMSSKGSLESGSVTLEILQVEEEDVGIYFCSWSCAEKLSVNKGIHLSLHGVSKDSVEQPCWSLWIYILPPSLVSCFIVIVGLCLYLGIPGVCCCRTNRSPKNKEDASLHYSSLRHRDQLHPSGRGGGVGKAGLVKKEVIYSTVAPHKKPIRSYDC</sequence>
<organism evidence="11 12">
    <name type="scientific">Xyrichtys novacula</name>
    <name type="common">Pearly razorfish</name>
    <name type="synonym">Hemipteronotus novacula</name>
    <dbReference type="NCBI Taxonomy" id="13765"/>
    <lineage>
        <taxon>Eukaryota</taxon>
        <taxon>Metazoa</taxon>
        <taxon>Chordata</taxon>
        <taxon>Craniata</taxon>
        <taxon>Vertebrata</taxon>
        <taxon>Euteleostomi</taxon>
        <taxon>Actinopterygii</taxon>
        <taxon>Neopterygii</taxon>
        <taxon>Teleostei</taxon>
        <taxon>Neoteleostei</taxon>
        <taxon>Acanthomorphata</taxon>
        <taxon>Eupercaria</taxon>
        <taxon>Labriformes</taxon>
        <taxon>Labridae</taxon>
        <taxon>Xyrichtys</taxon>
    </lineage>
</organism>
<keyword evidence="3 9" id="KW-0732">Signal</keyword>
<evidence type="ECO:0000256" key="4">
    <source>
        <dbReference type="ARBA" id="ARBA00022859"/>
    </source>
</evidence>
<feature type="chain" id="PRO_5043740597" evidence="9">
    <location>
        <begin position="22"/>
        <end position="232"/>
    </location>
</feature>
<feature type="transmembrane region" description="Helical" evidence="8">
    <location>
        <begin position="140"/>
        <end position="165"/>
    </location>
</feature>
<keyword evidence="7" id="KW-0325">Glycoprotein</keyword>
<dbReference type="AlphaFoldDB" id="A0AAV1HC22"/>
<evidence type="ECO:0000256" key="5">
    <source>
        <dbReference type="ARBA" id="ARBA00023136"/>
    </source>
</evidence>
<feature type="signal peptide" evidence="9">
    <location>
        <begin position="1"/>
        <end position="21"/>
    </location>
</feature>
<dbReference type="PANTHER" id="PTHR19433">
    <property type="entry name" value="T-CELL RECEPTOR ALPHA CHAIN V REGION-RELATED"/>
    <property type="match status" value="1"/>
</dbReference>
<dbReference type="InterPro" id="IPR013783">
    <property type="entry name" value="Ig-like_fold"/>
</dbReference>
<dbReference type="InterPro" id="IPR007110">
    <property type="entry name" value="Ig-like_dom"/>
</dbReference>
<evidence type="ECO:0000256" key="9">
    <source>
        <dbReference type="SAM" id="SignalP"/>
    </source>
</evidence>
<dbReference type="PROSITE" id="PS50835">
    <property type="entry name" value="IG_LIKE"/>
    <property type="match status" value="1"/>
</dbReference>
<evidence type="ECO:0000259" key="10">
    <source>
        <dbReference type="PROSITE" id="PS50835"/>
    </source>
</evidence>
<keyword evidence="5 8" id="KW-0472">Membrane</keyword>
<dbReference type="Pfam" id="PF07686">
    <property type="entry name" value="V-set"/>
    <property type="match status" value="1"/>
</dbReference>
<evidence type="ECO:0000256" key="8">
    <source>
        <dbReference type="SAM" id="Phobius"/>
    </source>
</evidence>
<dbReference type="Gene3D" id="2.60.40.10">
    <property type="entry name" value="Immunoglobulins"/>
    <property type="match status" value="1"/>
</dbReference>
<dbReference type="InterPro" id="IPR036179">
    <property type="entry name" value="Ig-like_dom_sf"/>
</dbReference>
<keyword evidence="4" id="KW-0391">Immunity</keyword>